<keyword evidence="2" id="KW-0732">Signal</keyword>
<protein>
    <submittedName>
        <fullName evidence="3">Uncharacterized protein</fullName>
    </submittedName>
</protein>
<name>A0A4C1TA09_EUMVA</name>
<comment type="caution">
    <text evidence="3">The sequence shown here is derived from an EMBL/GenBank/DDBJ whole genome shotgun (WGS) entry which is preliminary data.</text>
</comment>
<feature type="chain" id="PRO_5020027594" evidence="2">
    <location>
        <begin position="17"/>
        <end position="104"/>
    </location>
</feature>
<feature type="region of interest" description="Disordered" evidence="1">
    <location>
        <begin position="53"/>
        <end position="75"/>
    </location>
</feature>
<proteinExistence type="predicted"/>
<evidence type="ECO:0000256" key="1">
    <source>
        <dbReference type="SAM" id="MobiDB-lite"/>
    </source>
</evidence>
<evidence type="ECO:0000313" key="3">
    <source>
        <dbReference type="EMBL" id="GBP10410.1"/>
    </source>
</evidence>
<organism evidence="3 4">
    <name type="scientific">Eumeta variegata</name>
    <name type="common">Bagworm moth</name>
    <name type="synonym">Eumeta japonica</name>
    <dbReference type="NCBI Taxonomy" id="151549"/>
    <lineage>
        <taxon>Eukaryota</taxon>
        <taxon>Metazoa</taxon>
        <taxon>Ecdysozoa</taxon>
        <taxon>Arthropoda</taxon>
        <taxon>Hexapoda</taxon>
        <taxon>Insecta</taxon>
        <taxon>Pterygota</taxon>
        <taxon>Neoptera</taxon>
        <taxon>Endopterygota</taxon>
        <taxon>Lepidoptera</taxon>
        <taxon>Glossata</taxon>
        <taxon>Ditrysia</taxon>
        <taxon>Tineoidea</taxon>
        <taxon>Psychidae</taxon>
        <taxon>Oiketicinae</taxon>
        <taxon>Eumeta</taxon>
    </lineage>
</organism>
<gene>
    <name evidence="3" type="ORF">EVAR_5716_1</name>
</gene>
<feature type="signal peptide" evidence="2">
    <location>
        <begin position="1"/>
        <end position="16"/>
    </location>
</feature>
<reference evidence="3 4" key="1">
    <citation type="journal article" date="2019" name="Commun. Biol.">
        <title>The bagworm genome reveals a unique fibroin gene that provides high tensile strength.</title>
        <authorList>
            <person name="Kono N."/>
            <person name="Nakamura H."/>
            <person name="Ohtoshi R."/>
            <person name="Tomita M."/>
            <person name="Numata K."/>
            <person name="Arakawa K."/>
        </authorList>
    </citation>
    <scope>NUCLEOTIDE SEQUENCE [LARGE SCALE GENOMIC DNA]</scope>
</reference>
<evidence type="ECO:0000256" key="2">
    <source>
        <dbReference type="SAM" id="SignalP"/>
    </source>
</evidence>
<evidence type="ECO:0000313" key="4">
    <source>
        <dbReference type="Proteomes" id="UP000299102"/>
    </source>
</evidence>
<keyword evidence="4" id="KW-1185">Reference proteome</keyword>
<dbReference type="EMBL" id="BGZK01000040">
    <property type="protein sequence ID" value="GBP10410.1"/>
    <property type="molecule type" value="Genomic_DNA"/>
</dbReference>
<sequence>MLFLLPFARIIPLFIGLERLYRSEGGGLTKGSFVRKLSLPAFSTPVNVTDENRERTYVPQPTSEATERGPLSRLPLSEGGGGDVIAILVISYVKIRGQPLSGIH</sequence>
<dbReference type="Proteomes" id="UP000299102">
    <property type="component" value="Unassembled WGS sequence"/>
</dbReference>
<dbReference type="AlphaFoldDB" id="A0A4C1TA09"/>
<accession>A0A4C1TA09</accession>